<dbReference type="Proteomes" id="UP000485058">
    <property type="component" value="Unassembled WGS sequence"/>
</dbReference>
<feature type="domain" description="RSE1/DDB1/CPSF1 second beta-propeller" evidence="1">
    <location>
        <begin position="24"/>
        <end position="107"/>
    </location>
</feature>
<dbReference type="Pfam" id="PF23726">
    <property type="entry name" value="Beta-prop_RSE1_2nd"/>
    <property type="match status" value="1"/>
</dbReference>
<protein>
    <submittedName>
        <fullName evidence="2">Splicing factor 3B subunit 3-like</fullName>
    </submittedName>
</protein>
<proteinExistence type="predicted"/>
<evidence type="ECO:0000259" key="1">
    <source>
        <dbReference type="Pfam" id="PF23726"/>
    </source>
</evidence>
<comment type="caution">
    <text evidence="2">The sequence shown here is derived from an EMBL/GenBank/DDBJ whole genome shotgun (WGS) entry which is preliminary data.</text>
</comment>
<organism evidence="2 3">
    <name type="scientific">Haematococcus lacustris</name>
    <name type="common">Green alga</name>
    <name type="synonym">Haematococcus pluvialis</name>
    <dbReference type="NCBI Taxonomy" id="44745"/>
    <lineage>
        <taxon>Eukaryota</taxon>
        <taxon>Viridiplantae</taxon>
        <taxon>Chlorophyta</taxon>
        <taxon>core chlorophytes</taxon>
        <taxon>Chlorophyceae</taxon>
        <taxon>CS clade</taxon>
        <taxon>Chlamydomonadales</taxon>
        <taxon>Haematococcaceae</taxon>
        <taxon>Haematococcus</taxon>
    </lineage>
</organism>
<dbReference type="InterPro" id="IPR015943">
    <property type="entry name" value="WD40/YVTN_repeat-like_dom_sf"/>
</dbReference>
<sequence>ALPAAAESVLLLYGGQAGAGDAGVDSSLFLQVALINGVLLRTEVDRVSGQLTDPRSRFLGTRPPRLFATLVRGKLSMLALSSRPWLGYSNQGRFSISPLSYEALDYAA</sequence>
<reference evidence="2 3" key="1">
    <citation type="submission" date="2020-02" db="EMBL/GenBank/DDBJ databases">
        <title>Draft genome sequence of Haematococcus lacustris strain NIES-144.</title>
        <authorList>
            <person name="Morimoto D."/>
            <person name="Nakagawa S."/>
            <person name="Yoshida T."/>
            <person name="Sawayama S."/>
        </authorList>
    </citation>
    <scope>NUCLEOTIDE SEQUENCE [LARGE SCALE GENOMIC DNA]</scope>
    <source>
        <strain evidence="2 3">NIES-144</strain>
    </source>
</reference>
<accession>A0A6A0ABU8</accession>
<dbReference type="EMBL" id="BLLF01004833">
    <property type="protein sequence ID" value="GFH30320.1"/>
    <property type="molecule type" value="Genomic_DNA"/>
</dbReference>
<feature type="non-terminal residue" evidence="2">
    <location>
        <position position="108"/>
    </location>
</feature>
<gene>
    <name evidence="2" type="ORF">HaLaN_29153</name>
</gene>
<evidence type="ECO:0000313" key="3">
    <source>
        <dbReference type="Proteomes" id="UP000485058"/>
    </source>
</evidence>
<evidence type="ECO:0000313" key="2">
    <source>
        <dbReference type="EMBL" id="GFH30320.1"/>
    </source>
</evidence>
<keyword evidence="3" id="KW-1185">Reference proteome</keyword>
<name>A0A6A0ABU8_HAELA</name>
<dbReference type="AlphaFoldDB" id="A0A6A0ABU8"/>
<dbReference type="Gene3D" id="2.130.10.10">
    <property type="entry name" value="YVTN repeat-like/Quinoprotein amine dehydrogenase"/>
    <property type="match status" value="1"/>
</dbReference>
<feature type="non-terminal residue" evidence="2">
    <location>
        <position position="1"/>
    </location>
</feature>
<dbReference type="InterPro" id="IPR058543">
    <property type="entry name" value="Beta-prop_RSE1/DDB1/CPSF1_2nd"/>
</dbReference>